<gene>
    <name evidence="3" type="ordered locus">Dester_1007</name>
</gene>
<dbReference type="eggNOG" id="COG0741">
    <property type="taxonomic scope" value="Bacteria"/>
</dbReference>
<accession>F0S474</accession>
<keyword evidence="4" id="KW-1185">Reference proteome</keyword>
<dbReference type="Gene3D" id="1.10.530.10">
    <property type="match status" value="1"/>
</dbReference>
<evidence type="ECO:0000313" key="3">
    <source>
        <dbReference type="EMBL" id="ADY73646.1"/>
    </source>
</evidence>
<dbReference type="STRING" id="868864.Dester_1007"/>
<organism evidence="3 4">
    <name type="scientific">Desulfurobacterium thermolithotrophum (strain DSM 11699 / BSA)</name>
    <dbReference type="NCBI Taxonomy" id="868864"/>
    <lineage>
        <taxon>Bacteria</taxon>
        <taxon>Pseudomonadati</taxon>
        <taxon>Aquificota</taxon>
        <taxon>Aquificia</taxon>
        <taxon>Desulfurobacteriales</taxon>
        <taxon>Desulfurobacteriaceae</taxon>
        <taxon>Desulfurobacterium</taxon>
    </lineage>
</organism>
<dbReference type="SUPFAM" id="SSF53955">
    <property type="entry name" value="Lysozyme-like"/>
    <property type="match status" value="1"/>
</dbReference>
<dbReference type="PANTHER" id="PTHR37423:SF5">
    <property type="entry name" value="SOLUBLE LYTIC MUREIN TRANSGLYCOSYLASE"/>
    <property type="match status" value="1"/>
</dbReference>
<evidence type="ECO:0000256" key="1">
    <source>
        <dbReference type="ARBA" id="ARBA00007734"/>
    </source>
</evidence>
<dbReference type="AlphaFoldDB" id="F0S474"/>
<comment type="similarity">
    <text evidence="1">Belongs to the transglycosylase Slt family.</text>
</comment>
<dbReference type="InterPro" id="IPR023346">
    <property type="entry name" value="Lysozyme-like_dom_sf"/>
</dbReference>
<protein>
    <submittedName>
        <fullName evidence="3">Lytic transglycosylase catalytic</fullName>
    </submittedName>
</protein>
<evidence type="ECO:0000313" key="4">
    <source>
        <dbReference type="Proteomes" id="UP000007102"/>
    </source>
</evidence>
<reference evidence="4" key="2">
    <citation type="submission" date="2011-02" db="EMBL/GenBank/DDBJ databases">
        <title>The complete genome of Desulfurobacterium thermolithotrophum DSM 11699.</title>
        <authorList>
            <consortium name="US DOE Joint Genome Institute (JGI-PGF)"/>
            <person name="Lucas S."/>
            <person name="Copeland A."/>
            <person name="Lapidus A."/>
            <person name="Bruce D."/>
            <person name="Goodwin L."/>
            <person name="Pitluck S."/>
            <person name="Kyrpides N."/>
            <person name="Mavromatis K."/>
            <person name="Pagani I."/>
            <person name="Ivanova N."/>
            <person name="Mikhailova N."/>
            <person name="Daligault H."/>
            <person name="Detter J.C."/>
            <person name="Tapia R."/>
            <person name="Han C."/>
            <person name="Land M."/>
            <person name="Hauser L."/>
            <person name="Markowitz V."/>
            <person name="Cheng J.-F."/>
            <person name="Hugenholtz P."/>
            <person name="Woyke T."/>
            <person name="Wu D."/>
            <person name="Spring S."/>
            <person name="Brambilla E."/>
            <person name="Klenk H.-P."/>
            <person name="Eisen J.A."/>
        </authorList>
    </citation>
    <scope>NUCLEOTIDE SEQUENCE [LARGE SCALE GENOMIC DNA]</scope>
    <source>
        <strain evidence="4">DSM 11699 / BSA</strain>
    </source>
</reference>
<name>F0S474_DESTD</name>
<feature type="domain" description="Transglycosylase SLT" evidence="2">
    <location>
        <begin position="414"/>
        <end position="508"/>
    </location>
</feature>
<dbReference type="OrthoDB" id="9815002at2"/>
<sequence length="576" mass="67569">MKNVVVIILLLFFASISNSFALSKEQAKAFLKALSSSKELCSLQFYREFKSTELKELALLLFTNSCFEKKQFKELTKIKEIPKNPYAAVEKAIAYKKVGDEKIARKIFKLVFSKTNDLDEWILTLNSGNTEYLFAPKVLKKKIEIALGKRNFEIAEIYLDYLKGKEFYHLLKGILYMKQRKKELAKKEFILSSQPKKFFYLTHLSDSSAEKFFYFKKAMDSNIPAYLKKNLSIYLLDRFLYSDKSFFRKTLKIVKDFDKELFNEYQVKYLVLNGKIKRALLKLSNLQGKKYKAWKVALLRKFYGKKESFNNNVPNFYSLLLNSNSIKLSAKSLPRVEFIDEEGIKYLYKRGRCDVISFINKKSPSVALAHHLCGDYKKAIKEATFYRKKLEKYPYLLHILYPKHPIFENDLISLSLARQESLFDQFALSRSGAIGLMQIMPFTGKYIAQKLKVKDFKVTDLFKPKVNYEFGSFYISELIKQFKLFPLAAASYNAGPTRIKKALKRFGTIKTPYDLVIFVDFYIPFAETRGYVKKVLTNYFFYNYLYNDGRWSLFQKEKSLKNFHKMNVTEVNLKKP</sequence>
<dbReference type="EMBL" id="CP002543">
    <property type="protein sequence ID" value="ADY73646.1"/>
    <property type="molecule type" value="Genomic_DNA"/>
</dbReference>
<dbReference type="CDD" id="cd13401">
    <property type="entry name" value="Slt70-like"/>
    <property type="match status" value="1"/>
</dbReference>
<dbReference type="InParanoid" id="F0S474"/>
<reference evidence="3 4" key="1">
    <citation type="journal article" date="2011" name="Stand. Genomic Sci.">
        <title>Complete genome sequence of the thermophilic sulfur-reducer Desulfurobacterium thermolithotrophum type strain (BSA(T)) from a deep-sea hydrothermal vent.</title>
        <authorList>
            <person name="Goker M."/>
            <person name="Daligault H."/>
            <person name="Mwirichia R."/>
            <person name="Lapidus A."/>
            <person name="Lucas S."/>
            <person name="Deshpande S."/>
            <person name="Pagani I."/>
            <person name="Tapia R."/>
            <person name="Cheng J.F."/>
            <person name="Goodwin L."/>
            <person name="Pitluck S."/>
            <person name="Liolios K."/>
            <person name="Ivanova N."/>
            <person name="Mavromatis K."/>
            <person name="Mikhailova N."/>
            <person name="Pati A."/>
            <person name="Chen A."/>
            <person name="Palaniappan K."/>
            <person name="Han C."/>
            <person name="Land M."/>
            <person name="Hauser L."/>
            <person name="Pan C."/>
            <person name="Brambilla E.M."/>
            <person name="Rohde M."/>
            <person name="Spring S."/>
            <person name="Sikorski J."/>
            <person name="Wirth R."/>
            <person name="Detter J.C."/>
            <person name="Woyke T."/>
            <person name="Bristow J."/>
            <person name="Eisen J.A."/>
            <person name="Markowitz V."/>
            <person name="Hugenholtz P."/>
            <person name="Kyrpides N.C."/>
            <person name="Klenk H.P."/>
        </authorList>
    </citation>
    <scope>NUCLEOTIDE SEQUENCE [LARGE SCALE GENOMIC DNA]</scope>
    <source>
        <strain evidence="4">DSM 11699 / BSA</strain>
    </source>
</reference>
<dbReference type="PANTHER" id="PTHR37423">
    <property type="entry name" value="SOLUBLE LYTIC MUREIN TRANSGLYCOSYLASE-RELATED"/>
    <property type="match status" value="1"/>
</dbReference>
<dbReference type="InterPro" id="IPR008258">
    <property type="entry name" value="Transglycosylase_SLT_dom_1"/>
</dbReference>
<dbReference type="KEGG" id="dte:Dester_1007"/>
<dbReference type="Pfam" id="PF01464">
    <property type="entry name" value="SLT"/>
    <property type="match status" value="1"/>
</dbReference>
<dbReference type="Proteomes" id="UP000007102">
    <property type="component" value="Chromosome"/>
</dbReference>
<evidence type="ECO:0000259" key="2">
    <source>
        <dbReference type="Pfam" id="PF01464"/>
    </source>
</evidence>
<proteinExistence type="inferred from homology"/>
<dbReference type="HOGENOM" id="CLU_500492_0_0_0"/>